<dbReference type="PROSITE" id="PS51257">
    <property type="entry name" value="PROKAR_LIPOPROTEIN"/>
    <property type="match status" value="1"/>
</dbReference>
<gene>
    <name evidence="2" type="ORF">ACFSQJ_03715</name>
</gene>
<proteinExistence type="predicted"/>
<dbReference type="EMBL" id="JBHULB010000006">
    <property type="protein sequence ID" value="MFD2586020.1"/>
    <property type="molecule type" value="Genomic_DNA"/>
</dbReference>
<keyword evidence="1" id="KW-0732">Signal</keyword>
<evidence type="ECO:0000313" key="3">
    <source>
        <dbReference type="Proteomes" id="UP001597526"/>
    </source>
</evidence>
<reference evidence="3" key="1">
    <citation type="journal article" date="2019" name="Int. J. Syst. Evol. Microbiol.">
        <title>The Global Catalogue of Microorganisms (GCM) 10K type strain sequencing project: providing services to taxonomists for standard genome sequencing and annotation.</title>
        <authorList>
            <consortium name="The Broad Institute Genomics Platform"/>
            <consortium name="The Broad Institute Genome Sequencing Center for Infectious Disease"/>
            <person name="Wu L."/>
            <person name="Ma J."/>
        </authorList>
    </citation>
    <scope>NUCLEOTIDE SEQUENCE [LARGE SCALE GENOMIC DNA]</scope>
    <source>
        <strain evidence="3">KCTC 52368</strain>
    </source>
</reference>
<evidence type="ECO:0000313" key="2">
    <source>
        <dbReference type="EMBL" id="MFD2586020.1"/>
    </source>
</evidence>
<accession>A0ABW5MUF8</accession>
<comment type="caution">
    <text evidence="2">The sequence shown here is derived from an EMBL/GenBank/DDBJ whole genome shotgun (WGS) entry which is preliminary data.</text>
</comment>
<dbReference type="RefSeq" id="WP_377765654.1">
    <property type="nucleotide sequence ID" value="NZ_JBHULB010000006.1"/>
</dbReference>
<organism evidence="2 3">
    <name type="scientific">Croceitalea marina</name>
    <dbReference type="NCBI Taxonomy" id="1775166"/>
    <lineage>
        <taxon>Bacteria</taxon>
        <taxon>Pseudomonadati</taxon>
        <taxon>Bacteroidota</taxon>
        <taxon>Flavobacteriia</taxon>
        <taxon>Flavobacteriales</taxon>
        <taxon>Flavobacteriaceae</taxon>
        <taxon>Croceitalea</taxon>
    </lineage>
</organism>
<feature type="signal peptide" evidence="1">
    <location>
        <begin position="1"/>
        <end position="25"/>
    </location>
</feature>
<name>A0ABW5MUF8_9FLAO</name>
<keyword evidence="3" id="KW-1185">Reference proteome</keyword>
<dbReference type="Proteomes" id="UP001597526">
    <property type="component" value="Unassembled WGS sequence"/>
</dbReference>
<evidence type="ECO:0000256" key="1">
    <source>
        <dbReference type="SAM" id="SignalP"/>
    </source>
</evidence>
<sequence>MKQRFKYLIKSCVLLPLCCSVILTGCSGEDGMDGADGPQGEQGLPGPVGETGVGTVIYSDWFPTQFPDPLPVGTSSFTVNAPSLSQRMIDEGIVLVFAKLETESDGTFALWQLPFELDSGFVVREYQFSMALNELTISVNRPAPGTASFLLAEEYRYVLIPGGTENSGKGANKDLNTMTYEEVAAYFDIQD</sequence>
<protein>
    <submittedName>
        <fullName evidence="2">Collagen-like protein</fullName>
    </submittedName>
</protein>
<dbReference type="Gene3D" id="1.20.5.320">
    <property type="entry name" value="6-Phosphogluconate Dehydrogenase, domain 3"/>
    <property type="match status" value="1"/>
</dbReference>
<feature type="chain" id="PRO_5047030841" evidence="1">
    <location>
        <begin position="26"/>
        <end position="191"/>
    </location>
</feature>